<proteinExistence type="predicted"/>
<keyword evidence="1" id="KW-0812">Transmembrane</keyword>
<evidence type="ECO:0000313" key="3">
    <source>
        <dbReference type="Proteomes" id="UP000479710"/>
    </source>
</evidence>
<keyword evidence="1" id="KW-0472">Membrane</keyword>
<organism evidence="2 3">
    <name type="scientific">Oryza meyeriana var. granulata</name>
    <dbReference type="NCBI Taxonomy" id="110450"/>
    <lineage>
        <taxon>Eukaryota</taxon>
        <taxon>Viridiplantae</taxon>
        <taxon>Streptophyta</taxon>
        <taxon>Embryophyta</taxon>
        <taxon>Tracheophyta</taxon>
        <taxon>Spermatophyta</taxon>
        <taxon>Magnoliopsida</taxon>
        <taxon>Liliopsida</taxon>
        <taxon>Poales</taxon>
        <taxon>Poaceae</taxon>
        <taxon>BOP clade</taxon>
        <taxon>Oryzoideae</taxon>
        <taxon>Oryzeae</taxon>
        <taxon>Oryzinae</taxon>
        <taxon>Oryza</taxon>
        <taxon>Oryza meyeriana</taxon>
    </lineage>
</organism>
<dbReference type="Proteomes" id="UP000479710">
    <property type="component" value="Unassembled WGS sequence"/>
</dbReference>
<gene>
    <name evidence="2" type="ORF">E2562_022266</name>
</gene>
<dbReference type="EMBL" id="SPHZ02000007">
    <property type="protein sequence ID" value="KAF0907862.1"/>
    <property type="molecule type" value="Genomic_DNA"/>
</dbReference>
<evidence type="ECO:0000313" key="2">
    <source>
        <dbReference type="EMBL" id="KAF0907862.1"/>
    </source>
</evidence>
<feature type="transmembrane region" description="Helical" evidence="1">
    <location>
        <begin position="54"/>
        <end position="75"/>
    </location>
</feature>
<sequence length="98" mass="11079">MALPETDLLCSLLEEGWAPPPRLPPTTVRVAAVDNAPPPRFEPQPPGSNPRREATLSLIWFFYIVGFAMVVFFRFKYHSVGTRRRGLSVFSAYSLAWL</sequence>
<keyword evidence="1" id="KW-1133">Transmembrane helix</keyword>
<keyword evidence="3" id="KW-1185">Reference proteome</keyword>
<comment type="caution">
    <text evidence="2">The sequence shown here is derived from an EMBL/GenBank/DDBJ whole genome shotgun (WGS) entry which is preliminary data.</text>
</comment>
<protein>
    <submittedName>
        <fullName evidence="2">Uncharacterized protein</fullName>
    </submittedName>
</protein>
<reference evidence="2 3" key="1">
    <citation type="submission" date="2019-11" db="EMBL/GenBank/DDBJ databases">
        <title>Whole genome sequence of Oryza granulata.</title>
        <authorList>
            <person name="Li W."/>
        </authorList>
    </citation>
    <scope>NUCLEOTIDE SEQUENCE [LARGE SCALE GENOMIC DNA]</scope>
    <source>
        <strain evidence="3">cv. Menghai</strain>
        <tissue evidence="2">Leaf</tissue>
    </source>
</reference>
<name>A0A6G1D6B8_9ORYZ</name>
<accession>A0A6G1D6B8</accession>
<dbReference type="AlphaFoldDB" id="A0A6G1D6B8"/>
<evidence type="ECO:0000256" key="1">
    <source>
        <dbReference type="SAM" id="Phobius"/>
    </source>
</evidence>